<sequence length="61" mass="6742">MGGHSPPRCRYYRNRQAFETTGKTIPNFVVGEEVRGSEMVEIGEEEESKISVIVAGDQGIV</sequence>
<proteinExistence type="predicted"/>
<evidence type="ECO:0000313" key="2">
    <source>
        <dbReference type="Proteomes" id="UP000501690"/>
    </source>
</evidence>
<dbReference type="EMBL" id="CP039352">
    <property type="protein sequence ID" value="QCE03285.1"/>
    <property type="molecule type" value="Genomic_DNA"/>
</dbReference>
<dbReference type="Proteomes" id="UP000501690">
    <property type="component" value="Linkage Group LG8"/>
</dbReference>
<reference evidence="1 2" key="1">
    <citation type="submission" date="2019-04" db="EMBL/GenBank/DDBJ databases">
        <title>An improved genome assembly and genetic linkage map for asparagus bean, Vigna unguiculata ssp. sesquipedialis.</title>
        <authorList>
            <person name="Xia Q."/>
            <person name="Zhang R."/>
            <person name="Dong Y."/>
        </authorList>
    </citation>
    <scope>NUCLEOTIDE SEQUENCE [LARGE SCALE GENOMIC DNA]</scope>
    <source>
        <tissue evidence="1">Leaf</tissue>
    </source>
</reference>
<protein>
    <submittedName>
        <fullName evidence="1">Uncharacterized protein</fullName>
    </submittedName>
</protein>
<keyword evidence="2" id="KW-1185">Reference proteome</keyword>
<organism evidence="1 2">
    <name type="scientific">Vigna unguiculata</name>
    <name type="common">Cowpea</name>
    <dbReference type="NCBI Taxonomy" id="3917"/>
    <lineage>
        <taxon>Eukaryota</taxon>
        <taxon>Viridiplantae</taxon>
        <taxon>Streptophyta</taxon>
        <taxon>Embryophyta</taxon>
        <taxon>Tracheophyta</taxon>
        <taxon>Spermatophyta</taxon>
        <taxon>Magnoliopsida</taxon>
        <taxon>eudicotyledons</taxon>
        <taxon>Gunneridae</taxon>
        <taxon>Pentapetalae</taxon>
        <taxon>rosids</taxon>
        <taxon>fabids</taxon>
        <taxon>Fabales</taxon>
        <taxon>Fabaceae</taxon>
        <taxon>Papilionoideae</taxon>
        <taxon>50 kb inversion clade</taxon>
        <taxon>NPAAA clade</taxon>
        <taxon>indigoferoid/millettioid clade</taxon>
        <taxon>Phaseoleae</taxon>
        <taxon>Vigna</taxon>
    </lineage>
</organism>
<gene>
    <name evidence="1" type="ORF">DEO72_LG8g1309</name>
</gene>
<evidence type="ECO:0000313" key="1">
    <source>
        <dbReference type="EMBL" id="QCE03285.1"/>
    </source>
</evidence>
<dbReference type="AlphaFoldDB" id="A0A4D6MTT5"/>
<name>A0A4D6MTT5_VIGUN</name>
<accession>A0A4D6MTT5</accession>